<dbReference type="EMBL" id="LGRX02013211">
    <property type="protein sequence ID" value="KAK3266315.1"/>
    <property type="molecule type" value="Genomic_DNA"/>
</dbReference>
<protein>
    <submittedName>
        <fullName evidence="2">Uncharacterized protein</fullName>
    </submittedName>
</protein>
<sequence>MEEDVREEEEVGEEEEVDAALPFHGVEGEVDPAAFFCDCAGVCGAGGYGEADDPGRSRRRVERADEGEALALMDREWEEGLWKWGGGGERSQPEQLPVRFLEGLEDIWREEEEPQSLNVEGDFLTQDREHGGGPIGSPLEGDASPARALKLAGQVVAGMARARDRVRVVKWTLKLLIPGVGNWYSPVGFLKWFGS</sequence>
<comment type="caution">
    <text evidence="2">The sequence shown here is derived from an EMBL/GenBank/DDBJ whole genome shotgun (WGS) entry which is preliminary data.</text>
</comment>
<dbReference type="AlphaFoldDB" id="A0AAE0KZL9"/>
<evidence type="ECO:0000256" key="1">
    <source>
        <dbReference type="SAM" id="MobiDB-lite"/>
    </source>
</evidence>
<organism evidence="2 3">
    <name type="scientific">Cymbomonas tetramitiformis</name>
    <dbReference type="NCBI Taxonomy" id="36881"/>
    <lineage>
        <taxon>Eukaryota</taxon>
        <taxon>Viridiplantae</taxon>
        <taxon>Chlorophyta</taxon>
        <taxon>Pyramimonadophyceae</taxon>
        <taxon>Pyramimonadales</taxon>
        <taxon>Pyramimonadaceae</taxon>
        <taxon>Cymbomonas</taxon>
    </lineage>
</organism>
<dbReference type="Proteomes" id="UP001190700">
    <property type="component" value="Unassembled WGS sequence"/>
</dbReference>
<evidence type="ECO:0000313" key="2">
    <source>
        <dbReference type="EMBL" id="KAK3266315.1"/>
    </source>
</evidence>
<proteinExistence type="predicted"/>
<keyword evidence="3" id="KW-1185">Reference proteome</keyword>
<reference evidence="2 3" key="1">
    <citation type="journal article" date="2015" name="Genome Biol. Evol.">
        <title>Comparative Genomics of a Bacterivorous Green Alga Reveals Evolutionary Causalities and Consequences of Phago-Mixotrophic Mode of Nutrition.</title>
        <authorList>
            <person name="Burns J.A."/>
            <person name="Paasch A."/>
            <person name="Narechania A."/>
            <person name="Kim E."/>
        </authorList>
    </citation>
    <scope>NUCLEOTIDE SEQUENCE [LARGE SCALE GENOMIC DNA]</scope>
    <source>
        <strain evidence="2 3">PLY_AMNH</strain>
    </source>
</reference>
<name>A0AAE0KZL9_9CHLO</name>
<feature type="region of interest" description="Disordered" evidence="1">
    <location>
        <begin position="1"/>
        <end position="23"/>
    </location>
</feature>
<evidence type="ECO:0000313" key="3">
    <source>
        <dbReference type="Proteomes" id="UP001190700"/>
    </source>
</evidence>
<gene>
    <name evidence="2" type="ORF">CYMTET_25053</name>
</gene>
<accession>A0AAE0KZL9</accession>
<feature type="compositionally biased region" description="Acidic residues" evidence="1">
    <location>
        <begin position="1"/>
        <end position="18"/>
    </location>
</feature>